<proteinExistence type="predicted"/>
<sequence>MGTDSIAGGPGPRRGASQADVARIAGVSGQTVSRVANGARYVDAATRERVLLAMRTVGYRPNRAARALRTGRFQSIGVIAFELSSVGTTHTLDAIAAAAVEIGYAINLVPVLDDTDDAVRAAFNQLGEQAVDGIIILVETHRLDGVTVPEGLPVVVVDSSAQYDYPIVDNDQAHGARLATEHLLELGHETVWHVAGPELSFSARRRRTSWQATLEAHGRVVPPVLPGDWSTGSGYEAGLRLAGDEQVTAVFTANDQMALGLLRALHEQGRRVPEDVSVVGFDDMEEAAYFWPPLTTVHQSFDEVGRRAVDTLIREIHSTEHEEQEGLVPTRLVVRASTAPPRSTTA</sequence>
<dbReference type="PROSITE" id="PS50932">
    <property type="entry name" value="HTH_LACI_2"/>
    <property type="match status" value="1"/>
</dbReference>
<evidence type="ECO:0000256" key="3">
    <source>
        <dbReference type="ARBA" id="ARBA00023163"/>
    </source>
</evidence>
<dbReference type="InterPro" id="IPR046335">
    <property type="entry name" value="LacI/GalR-like_sensor"/>
</dbReference>
<evidence type="ECO:0000256" key="1">
    <source>
        <dbReference type="ARBA" id="ARBA00023015"/>
    </source>
</evidence>
<evidence type="ECO:0000259" key="4">
    <source>
        <dbReference type="PROSITE" id="PS50932"/>
    </source>
</evidence>
<dbReference type="CDD" id="cd01392">
    <property type="entry name" value="HTH_LacI"/>
    <property type="match status" value="1"/>
</dbReference>
<keyword evidence="6" id="KW-1185">Reference proteome</keyword>
<dbReference type="InterPro" id="IPR000843">
    <property type="entry name" value="HTH_LacI"/>
</dbReference>
<keyword evidence="1" id="KW-0805">Transcription regulation</keyword>
<dbReference type="PANTHER" id="PTHR30146">
    <property type="entry name" value="LACI-RELATED TRANSCRIPTIONAL REPRESSOR"/>
    <property type="match status" value="1"/>
</dbReference>
<keyword evidence="2 5" id="KW-0238">DNA-binding</keyword>
<dbReference type="Gene3D" id="3.40.50.2300">
    <property type="match status" value="2"/>
</dbReference>
<name>A0ABW0ZH97_9ACTN</name>
<reference evidence="6" key="1">
    <citation type="journal article" date="2019" name="Int. J. Syst. Evol. Microbiol.">
        <title>The Global Catalogue of Microorganisms (GCM) 10K type strain sequencing project: providing services to taxonomists for standard genome sequencing and annotation.</title>
        <authorList>
            <consortium name="The Broad Institute Genomics Platform"/>
            <consortium name="The Broad Institute Genome Sequencing Center for Infectious Disease"/>
            <person name="Wu L."/>
            <person name="Ma J."/>
        </authorList>
    </citation>
    <scope>NUCLEOTIDE SEQUENCE [LARGE SCALE GENOMIC DNA]</scope>
    <source>
        <strain evidence="6">YIM 94188</strain>
    </source>
</reference>
<organism evidence="5 6">
    <name type="scientific">Nocardioides vastitatis</name>
    <dbReference type="NCBI Taxonomy" id="2568655"/>
    <lineage>
        <taxon>Bacteria</taxon>
        <taxon>Bacillati</taxon>
        <taxon>Actinomycetota</taxon>
        <taxon>Actinomycetes</taxon>
        <taxon>Propionibacteriales</taxon>
        <taxon>Nocardioidaceae</taxon>
        <taxon>Nocardioides</taxon>
    </lineage>
</organism>
<dbReference type="GO" id="GO:0003677">
    <property type="term" value="F:DNA binding"/>
    <property type="evidence" value="ECO:0007669"/>
    <property type="project" value="UniProtKB-KW"/>
</dbReference>
<evidence type="ECO:0000313" key="6">
    <source>
        <dbReference type="Proteomes" id="UP001596072"/>
    </source>
</evidence>
<gene>
    <name evidence="5" type="ORF">ACFPQB_11855</name>
</gene>
<dbReference type="RefSeq" id="WP_136436951.1">
    <property type="nucleotide sequence ID" value="NZ_JBHSNS010000005.1"/>
</dbReference>
<dbReference type="InterPro" id="IPR010982">
    <property type="entry name" value="Lambda_DNA-bd_dom_sf"/>
</dbReference>
<protein>
    <submittedName>
        <fullName evidence="5">LacI family DNA-binding transcriptional regulator</fullName>
    </submittedName>
</protein>
<feature type="domain" description="HTH lacI-type" evidence="4">
    <location>
        <begin position="16"/>
        <end position="70"/>
    </location>
</feature>
<dbReference type="InterPro" id="IPR028082">
    <property type="entry name" value="Peripla_BP_I"/>
</dbReference>
<comment type="caution">
    <text evidence="5">The sequence shown here is derived from an EMBL/GenBank/DDBJ whole genome shotgun (WGS) entry which is preliminary data.</text>
</comment>
<dbReference type="Proteomes" id="UP001596072">
    <property type="component" value="Unassembled WGS sequence"/>
</dbReference>
<dbReference type="EMBL" id="JBHSNS010000005">
    <property type="protein sequence ID" value="MFC5729613.1"/>
    <property type="molecule type" value="Genomic_DNA"/>
</dbReference>
<dbReference type="Pfam" id="PF13377">
    <property type="entry name" value="Peripla_BP_3"/>
    <property type="match status" value="1"/>
</dbReference>
<dbReference type="SMART" id="SM00354">
    <property type="entry name" value="HTH_LACI"/>
    <property type="match status" value="1"/>
</dbReference>
<dbReference type="Pfam" id="PF00356">
    <property type="entry name" value="LacI"/>
    <property type="match status" value="1"/>
</dbReference>
<accession>A0ABW0ZH97</accession>
<evidence type="ECO:0000256" key="2">
    <source>
        <dbReference type="ARBA" id="ARBA00023125"/>
    </source>
</evidence>
<dbReference type="SUPFAM" id="SSF53822">
    <property type="entry name" value="Periplasmic binding protein-like I"/>
    <property type="match status" value="1"/>
</dbReference>
<dbReference type="CDD" id="cd01574">
    <property type="entry name" value="PBP1_LacI"/>
    <property type="match status" value="1"/>
</dbReference>
<evidence type="ECO:0000313" key="5">
    <source>
        <dbReference type="EMBL" id="MFC5729613.1"/>
    </source>
</evidence>
<keyword evidence="3" id="KW-0804">Transcription</keyword>
<dbReference type="Gene3D" id="1.10.260.40">
    <property type="entry name" value="lambda repressor-like DNA-binding domains"/>
    <property type="match status" value="1"/>
</dbReference>
<dbReference type="PANTHER" id="PTHR30146:SF153">
    <property type="entry name" value="LACTOSE OPERON REPRESSOR"/>
    <property type="match status" value="1"/>
</dbReference>
<dbReference type="SUPFAM" id="SSF47413">
    <property type="entry name" value="lambda repressor-like DNA-binding domains"/>
    <property type="match status" value="1"/>
</dbReference>